<organism evidence="1">
    <name type="scientific">Tanacetum cinerariifolium</name>
    <name type="common">Dalmatian daisy</name>
    <name type="synonym">Chrysanthemum cinerariifolium</name>
    <dbReference type="NCBI Taxonomy" id="118510"/>
    <lineage>
        <taxon>Eukaryota</taxon>
        <taxon>Viridiplantae</taxon>
        <taxon>Streptophyta</taxon>
        <taxon>Embryophyta</taxon>
        <taxon>Tracheophyta</taxon>
        <taxon>Spermatophyta</taxon>
        <taxon>Magnoliopsida</taxon>
        <taxon>eudicotyledons</taxon>
        <taxon>Gunneridae</taxon>
        <taxon>Pentapetalae</taxon>
        <taxon>asterids</taxon>
        <taxon>campanulids</taxon>
        <taxon>Asterales</taxon>
        <taxon>Asteraceae</taxon>
        <taxon>Asteroideae</taxon>
        <taxon>Anthemideae</taxon>
        <taxon>Anthemidinae</taxon>
        <taxon>Tanacetum</taxon>
    </lineage>
</organism>
<sequence>KEREPIRVRALVMTVHPSLQEQIRNAQSKAMENKNVETENVGRLIKQIFEIQPDGT</sequence>
<reference evidence="1" key="1">
    <citation type="journal article" date="2019" name="Sci. Rep.">
        <title>Draft genome of Tanacetum cinerariifolium, the natural source of mosquito coil.</title>
        <authorList>
            <person name="Yamashiro T."/>
            <person name="Shiraishi A."/>
            <person name="Satake H."/>
            <person name="Nakayama K."/>
        </authorList>
    </citation>
    <scope>NUCLEOTIDE SEQUENCE</scope>
</reference>
<dbReference type="EMBL" id="BKCJ011478793">
    <property type="protein sequence ID" value="GFD36962.1"/>
    <property type="molecule type" value="Genomic_DNA"/>
</dbReference>
<dbReference type="GO" id="GO:0003964">
    <property type="term" value="F:RNA-directed DNA polymerase activity"/>
    <property type="evidence" value="ECO:0007669"/>
    <property type="project" value="UniProtKB-KW"/>
</dbReference>
<keyword evidence="1" id="KW-0695">RNA-directed DNA polymerase</keyword>
<dbReference type="AlphaFoldDB" id="A0A699VN23"/>
<keyword evidence="1" id="KW-0808">Transferase</keyword>
<gene>
    <name evidence="1" type="ORF">Tci_908931</name>
</gene>
<keyword evidence="1" id="KW-0548">Nucleotidyltransferase</keyword>
<feature type="non-terminal residue" evidence="1">
    <location>
        <position position="56"/>
    </location>
</feature>
<protein>
    <submittedName>
        <fullName evidence="1">Putative reverse transcriptase domain-containing protein</fullName>
    </submittedName>
</protein>
<feature type="non-terminal residue" evidence="1">
    <location>
        <position position="1"/>
    </location>
</feature>
<accession>A0A699VN23</accession>
<comment type="caution">
    <text evidence="1">The sequence shown here is derived from an EMBL/GenBank/DDBJ whole genome shotgun (WGS) entry which is preliminary data.</text>
</comment>
<evidence type="ECO:0000313" key="1">
    <source>
        <dbReference type="EMBL" id="GFD36962.1"/>
    </source>
</evidence>
<proteinExistence type="predicted"/>
<name>A0A699VN23_TANCI</name>